<sequence>MNLASKTIIPNSKTVIKFHPLAQSLYTLINEAYLLGDQQDFLADMTVRPQPHRGLPINNISMISQGSGTNAYRIIGGCFNPIFDINNINTENTLFHSYSHSKKSSKGEFEQEIIDFIYMDFIRSISILSLKKPATMDLKLRELSKEYKSDIWSMLFVSGKSYLRQIDFANLLDIERDTINKQCKSTVNKKNGSN</sequence>
<accession>A0ABT9HK26</accession>
<gene>
    <name evidence="1" type="ORF">Q8P09_13710</name>
</gene>
<reference evidence="1 2" key="1">
    <citation type="submission" date="2023-08" db="EMBL/GenBank/DDBJ databases">
        <authorList>
            <person name="Kumar R."/>
        </authorList>
    </citation>
    <scope>NUCLEOTIDE SEQUENCE [LARGE SCALE GENOMIC DNA]</scope>
    <source>
        <strain evidence="1 2">LUR13</strain>
    </source>
</reference>
<proteinExistence type="predicted"/>
<protein>
    <submittedName>
        <fullName evidence="1">Uncharacterized protein</fullName>
    </submittedName>
</protein>
<keyword evidence="2" id="KW-1185">Reference proteome</keyword>
<organism evidence="1 2">
    <name type="scientific">Psychrobacter faecalis</name>
    <dbReference type="NCBI Taxonomy" id="180588"/>
    <lineage>
        <taxon>Bacteria</taxon>
        <taxon>Pseudomonadati</taxon>
        <taxon>Pseudomonadota</taxon>
        <taxon>Gammaproteobacteria</taxon>
        <taxon>Moraxellales</taxon>
        <taxon>Moraxellaceae</taxon>
        <taxon>Psychrobacter</taxon>
    </lineage>
</organism>
<comment type="caution">
    <text evidence="1">The sequence shown here is derived from an EMBL/GenBank/DDBJ whole genome shotgun (WGS) entry which is preliminary data.</text>
</comment>
<dbReference type="Proteomes" id="UP001228171">
    <property type="component" value="Unassembled WGS sequence"/>
</dbReference>
<evidence type="ECO:0000313" key="2">
    <source>
        <dbReference type="Proteomes" id="UP001228171"/>
    </source>
</evidence>
<dbReference type="RefSeq" id="WP_305936175.1">
    <property type="nucleotide sequence ID" value="NZ_JAVAJI010000042.1"/>
</dbReference>
<evidence type="ECO:0000313" key="1">
    <source>
        <dbReference type="EMBL" id="MDP4546130.1"/>
    </source>
</evidence>
<dbReference type="EMBL" id="JAVAJI010000042">
    <property type="protein sequence ID" value="MDP4546130.1"/>
    <property type="molecule type" value="Genomic_DNA"/>
</dbReference>
<name>A0ABT9HK26_9GAMM</name>